<feature type="domain" description="Tyrosine specific protein phosphatases" evidence="3">
    <location>
        <begin position="164"/>
        <end position="235"/>
    </location>
</feature>
<organism evidence="5 6">
    <name type="scientific">Cafeteria roenbergensis</name>
    <name type="common">Marine flagellate</name>
    <dbReference type="NCBI Taxonomy" id="33653"/>
    <lineage>
        <taxon>Eukaryota</taxon>
        <taxon>Sar</taxon>
        <taxon>Stramenopiles</taxon>
        <taxon>Bigyra</taxon>
        <taxon>Opalozoa</taxon>
        <taxon>Bicosoecida</taxon>
        <taxon>Cafeteriaceae</taxon>
        <taxon>Cafeteria</taxon>
    </lineage>
</organism>
<evidence type="ECO:0000259" key="3">
    <source>
        <dbReference type="PROSITE" id="PS50056"/>
    </source>
</evidence>
<evidence type="ECO:0008006" key="7">
    <source>
        <dbReference type="Google" id="ProtNLM"/>
    </source>
</evidence>
<dbReference type="InterPro" id="IPR000387">
    <property type="entry name" value="Tyr_Pase_dom"/>
</dbReference>
<dbReference type="PANTHER" id="PTHR12305:SF60">
    <property type="entry name" value="PHOSPHATIDYLINOSITOL 3,4,5-TRISPHOSPHATE 3-PHOSPHATASE TPTE2-RELATED"/>
    <property type="match status" value="1"/>
</dbReference>
<dbReference type="PROSITE" id="PS50056">
    <property type="entry name" value="TYR_PHOSPHATASE_2"/>
    <property type="match status" value="1"/>
</dbReference>
<gene>
    <name evidence="5" type="ORF">FNF31_07050</name>
</gene>
<keyword evidence="1" id="KW-0378">Hydrolase</keyword>
<feature type="region of interest" description="Disordered" evidence="2">
    <location>
        <begin position="318"/>
        <end position="391"/>
    </location>
</feature>
<dbReference type="InterPro" id="IPR029023">
    <property type="entry name" value="Tensin_phosphatase"/>
</dbReference>
<evidence type="ECO:0000256" key="1">
    <source>
        <dbReference type="ARBA" id="ARBA00022801"/>
    </source>
</evidence>
<dbReference type="Gene3D" id="2.60.40.1110">
    <property type="match status" value="1"/>
</dbReference>
<evidence type="ECO:0000259" key="4">
    <source>
        <dbReference type="PROSITE" id="PS51181"/>
    </source>
</evidence>
<dbReference type="InterPro" id="IPR016130">
    <property type="entry name" value="Tyr_Pase_AS"/>
</dbReference>
<comment type="caution">
    <text evidence="5">The sequence shown here is derived from an EMBL/GenBank/DDBJ whole genome shotgun (WGS) entry which is preliminary data.</text>
</comment>
<dbReference type="Gene3D" id="3.90.190.10">
    <property type="entry name" value="Protein tyrosine phosphatase superfamily"/>
    <property type="match status" value="1"/>
</dbReference>
<evidence type="ECO:0000256" key="2">
    <source>
        <dbReference type="SAM" id="MobiDB-lite"/>
    </source>
</evidence>
<reference evidence="5 6" key="1">
    <citation type="submission" date="2019-07" db="EMBL/GenBank/DDBJ databases">
        <title>Genomes of Cafeteria roenbergensis.</title>
        <authorList>
            <person name="Fischer M.G."/>
            <person name="Hackl T."/>
            <person name="Roman M."/>
        </authorList>
    </citation>
    <scope>NUCLEOTIDE SEQUENCE [LARGE SCALE GENOMIC DNA]</scope>
    <source>
        <strain evidence="5 6">Cflag</strain>
    </source>
</reference>
<protein>
    <recommendedName>
        <fullName evidence="7">Phosphatidylinositol-3,4,5-trisphosphate 3-phosphatase</fullName>
    </recommendedName>
</protein>
<dbReference type="Proteomes" id="UP000325113">
    <property type="component" value="Unassembled WGS sequence"/>
</dbReference>
<feature type="compositionally biased region" description="Acidic residues" evidence="2">
    <location>
        <begin position="270"/>
        <end position="293"/>
    </location>
</feature>
<proteinExistence type="predicted"/>
<evidence type="ECO:0000313" key="5">
    <source>
        <dbReference type="EMBL" id="KAA0150395.1"/>
    </source>
</evidence>
<accession>A0A5A8CBT9</accession>
<dbReference type="PANTHER" id="PTHR12305">
    <property type="entry name" value="PHOSPHATASE WITH HOMOLOGY TO TENSIN"/>
    <property type="match status" value="1"/>
</dbReference>
<dbReference type="Pfam" id="PF22785">
    <property type="entry name" value="Tc-R-P"/>
    <property type="match status" value="1"/>
</dbReference>
<feature type="region of interest" description="Disordered" evidence="2">
    <location>
        <begin position="746"/>
        <end position="801"/>
    </location>
</feature>
<dbReference type="SUPFAM" id="SSF52799">
    <property type="entry name" value="(Phosphotyrosine protein) phosphatases II"/>
    <property type="match status" value="1"/>
</dbReference>
<dbReference type="AlphaFoldDB" id="A0A5A8CBT9"/>
<evidence type="ECO:0000313" key="6">
    <source>
        <dbReference type="Proteomes" id="UP000325113"/>
    </source>
</evidence>
<feature type="compositionally biased region" description="Low complexity" evidence="2">
    <location>
        <begin position="334"/>
        <end position="350"/>
    </location>
</feature>
<feature type="compositionally biased region" description="Low complexity" evidence="2">
    <location>
        <begin position="746"/>
        <end position="759"/>
    </location>
</feature>
<dbReference type="InterPro" id="IPR029021">
    <property type="entry name" value="Prot-tyrosine_phosphatase-like"/>
</dbReference>
<dbReference type="PROSITE" id="PS00383">
    <property type="entry name" value="TYR_PHOSPHATASE_1"/>
    <property type="match status" value="1"/>
</dbReference>
<feature type="compositionally biased region" description="Basic residues" evidence="2">
    <location>
        <begin position="376"/>
        <end position="385"/>
    </location>
</feature>
<dbReference type="InterPro" id="IPR051281">
    <property type="entry name" value="Dual-spec_lipid-protein_phosph"/>
</dbReference>
<sequence length="869" mass="89477">MAAAGASDAVAPQRFDEMLELARRYAGPRAARRSAQRTLCALSKRNSSLAAGPGCCASCKSCNCIRAAVSLKKRRFVRAGFDMDLSYITDRIIAMGFPSRGCESCYRNSAASTHDFMEQRHPGRFRIWNLCSEAGRSYSKDLFMGSVVEIGFLDHNAPRMEQVEEFCRGVDEWLAAHPDNVAAVHCKAGKGRTGTMIAAYLVWSGAVDSAAQALDLYAKRRTYNNKGVTIPSQRRFVRYTEVWLRAKARAGARIINEHEERMEAAVEAAAEADVEAELAEGATDAEDGSEDGLPEVPLPSKQELAASSTAAAALLEELAEEEEQEEAQAKPGPGQSDSKAGASADASEAAGIGGAGLQAKPSAAAQRGDRAASSKPAHRANRSRHSIAADHSDAVNIGPWAPDSDPSVLPARPVRLVTLALSCMPKTVKGPVYVAVFDHAGALLISSAAVGPADGTFRDSLTGVALSPSRGGIALGEATEATPGEGGVSSDLLNQARRPKRCEAIRAAAASAGHVHAGSVPAAVPLLRCGFPATSSEPTGAGGLIPMAAKAAAGNAAAPTGQRVAFASKLDDKHEESLIGAAARRVAPAAAAKDAPAEIEMAALPSSEPASPARAGAAGEPDSAGKPFRLAMNPASLLCPGDGFQSNGYDNLLYALPRQALSRRLVSGAIKVVLLTGPTADKAKAFCWFWVQTAFLPFPTEAGGSIRTPSTESDSAKCRPAAAAAAAADGAAAKPGASAGDAALEAEAGAGDAKTAGGDSSPVGDADEPDGAGPAGPSIVGPELGDAAESPTEDDGPQRVGWLHLPREDLDKASKDHKGKVFPANFAITLFYEARDPADDPHVRALDMDSAVAAVAARAAAETAPAPAE</sequence>
<name>A0A5A8CBT9_CAFRO</name>
<dbReference type="GO" id="GO:0005829">
    <property type="term" value="C:cytosol"/>
    <property type="evidence" value="ECO:0007669"/>
    <property type="project" value="TreeGrafter"/>
</dbReference>
<dbReference type="GO" id="GO:0016314">
    <property type="term" value="F:phosphatidylinositol-3,4,5-trisphosphate 3-phosphatase activity"/>
    <property type="evidence" value="ECO:0007669"/>
    <property type="project" value="TreeGrafter"/>
</dbReference>
<dbReference type="PROSITE" id="PS51181">
    <property type="entry name" value="PPASE_TENSIN"/>
    <property type="match status" value="1"/>
</dbReference>
<dbReference type="EMBL" id="VLTM01000125">
    <property type="protein sequence ID" value="KAA0150395.1"/>
    <property type="molecule type" value="Genomic_DNA"/>
</dbReference>
<feature type="region of interest" description="Disordered" evidence="2">
    <location>
        <begin position="269"/>
        <end position="298"/>
    </location>
</feature>
<feature type="domain" description="Phosphatase tensin-type" evidence="4">
    <location>
        <begin position="74"/>
        <end position="247"/>
    </location>
</feature>